<comment type="subcellular location">
    <subcellularLocation>
        <location evidence="1">Cytoplasm</location>
    </subcellularLocation>
</comment>
<comment type="caution">
    <text evidence="10">The sequence shown here is derived from an EMBL/GenBank/DDBJ whole genome shotgun (WGS) entry which is preliminary data.</text>
</comment>
<evidence type="ECO:0000256" key="7">
    <source>
        <dbReference type="ARBA" id="ARBA00038873"/>
    </source>
</evidence>
<dbReference type="Gene3D" id="3.90.1200.10">
    <property type="match status" value="1"/>
</dbReference>
<comment type="catalytic activity">
    <reaction evidence="5">
        <text>(5R)-5-hydroxy-L-lysine + GTP = (5R)-5-phosphooxy-L-lysine + GDP + H(+)</text>
        <dbReference type="Rhea" id="RHEA:19049"/>
        <dbReference type="ChEBI" id="CHEBI:15378"/>
        <dbReference type="ChEBI" id="CHEBI:37565"/>
        <dbReference type="ChEBI" id="CHEBI:57882"/>
        <dbReference type="ChEBI" id="CHEBI:58189"/>
        <dbReference type="ChEBI" id="CHEBI:58357"/>
        <dbReference type="EC" id="2.7.1.81"/>
    </reaction>
</comment>
<dbReference type="EMBL" id="JANGSQ010000108">
    <property type="protein sequence ID" value="MCW4591698.1"/>
    <property type="molecule type" value="Genomic_DNA"/>
</dbReference>
<keyword evidence="2" id="KW-0963">Cytoplasm</keyword>
<evidence type="ECO:0000256" key="8">
    <source>
        <dbReference type="ARBA" id="ARBA00040505"/>
    </source>
</evidence>
<accession>A0ABT3K8J0</accession>
<dbReference type="Pfam" id="PF01636">
    <property type="entry name" value="APH"/>
    <property type="match status" value="1"/>
</dbReference>
<feature type="domain" description="Aminoglycoside phosphotransferase" evidence="9">
    <location>
        <begin position="52"/>
        <end position="268"/>
    </location>
</feature>
<evidence type="ECO:0000256" key="1">
    <source>
        <dbReference type="ARBA" id="ARBA00004496"/>
    </source>
</evidence>
<evidence type="ECO:0000256" key="3">
    <source>
        <dbReference type="ARBA" id="ARBA00022679"/>
    </source>
</evidence>
<evidence type="ECO:0000256" key="4">
    <source>
        <dbReference type="ARBA" id="ARBA00022777"/>
    </source>
</evidence>
<evidence type="ECO:0000313" key="11">
    <source>
        <dbReference type="Proteomes" id="UP001526337"/>
    </source>
</evidence>
<comment type="function">
    <text evidence="6">Catalyzes the GTP-dependent phosphorylation of 5-hydroxy-L-lysine.</text>
</comment>
<dbReference type="PANTHER" id="PTHR21064:SF1">
    <property type="entry name" value="HYDROXYLYSINE KINASE"/>
    <property type="match status" value="1"/>
</dbReference>
<organism evidence="10 11">
    <name type="scientific">Gluconacetobacter entanii</name>
    <dbReference type="NCBI Taxonomy" id="108528"/>
    <lineage>
        <taxon>Bacteria</taxon>
        <taxon>Pseudomonadati</taxon>
        <taxon>Pseudomonadota</taxon>
        <taxon>Alphaproteobacteria</taxon>
        <taxon>Acetobacterales</taxon>
        <taxon>Acetobacteraceae</taxon>
        <taxon>Gluconacetobacter</taxon>
    </lineage>
</organism>
<dbReference type="InterPro" id="IPR011009">
    <property type="entry name" value="Kinase-like_dom_sf"/>
</dbReference>
<dbReference type="Proteomes" id="UP001526337">
    <property type="component" value="Unassembled WGS sequence"/>
</dbReference>
<evidence type="ECO:0000259" key="9">
    <source>
        <dbReference type="Pfam" id="PF01636"/>
    </source>
</evidence>
<reference evidence="10 11" key="1">
    <citation type="submission" date="2022-07" db="EMBL/GenBank/DDBJ databases">
        <title>Genome stability of Gluconacetobacter entanii AV429.</title>
        <authorList>
            <person name="Trcek J."/>
            <person name="Cepec E."/>
        </authorList>
    </citation>
    <scope>NUCLEOTIDE SEQUENCE [LARGE SCALE GENOMIC DNA]</scope>
    <source>
        <strain evidence="10 11">AV429_2022</strain>
    </source>
</reference>
<evidence type="ECO:0000256" key="6">
    <source>
        <dbReference type="ARBA" id="ARBA00037368"/>
    </source>
</evidence>
<dbReference type="EC" id="2.7.1.81" evidence="7"/>
<keyword evidence="4" id="KW-0418">Kinase</keyword>
<evidence type="ECO:0000313" key="10">
    <source>
        <dbReference type="EMBL" id="MCW4591698.1"/>
    </source>
</evidence>
<evidence type="ECO:0000256" key="5">
    <source>
        <dbReference type="ARBA" id="ARBA00036820"/>
    </source>
</evidence>
<dbReference type="RefSeq" id="WP_171791217.1">
    <property type="nucleotide sequence ID" value="NZ_JABJWD010000076.1"/>
</dbReference>
<proteinExistence type="predicted"/>
<keyword evidence="11" id="KW-1185">Reference proteome</keyword>
<evidence type="ECO:0000256" key="2">
    <source>
        <dbReference type="ARBA" id="ARBA00022490"/>
    </source>
</evidence>
<sequence>MNTHDGLSAIFEQYGNISRPFTHMPPEEALAIAREHYGADGDIRHLPTEKDDTFHIRCASGRGFIMKVEHPCEPREDVAFQTALLDDLTENAPDLPVPRVIRTQHDAPVLVHTDRAGQERQIRLLSYLQGVPLDHIPTSADGRRRIGAQLARLRHALAGFSHPGGDRAIIWDVRRLPDLRPLLSLIEDPSHRACAQAAMTRFMDLLPDIRKLRTQILHNDFNRSNILARAHDDETLAGIIDFGDALRTAIAIDVSTAMVNQLPQDVTPDAAAFLSAPRDVLHGYVEHADLQPAEIGMLGHLLMARLLTRALITTWRAGMFSENRAYIMRHSQATWKQLAWFVERDADTISDLFVSDTPFSNRMGCKA</sequence>
<dbReference type="InterPro" id="IPR050249">
    <property type="entry name" value="Pseudomonas-type_ThrB"/>
</dbReference>
<dbReference type="InterPro" id="IPR002575">
    <property type="entry name" value="Aminoglycoside_PTrfase"/>
</dbReference>
<dbReference type="PANTHER" id="PTHR21064">
    <property type="entry name" value="AMINOGLYCOSIDE PHOSPHOTRANSFERASE DOMAIN-CONTAINING PROTEIN-RELATED"/>
    <property type="match status" value="1"/>
</dbReference>
<gene>
    <name evidence="10" type="ORF">NO263_14020</name>
</gene>
<dbReference type="SUPFAM" id="SSF56112">
    <property type="entry name" value="Protein kinase-like (PK-like)"/>
    <property type="match status" value="1"/>
</dbReference>
<protein>
    <recommendedName>
        <fullName evidence="8">Hydroxylysine kinase</fullName>
        <ecNumber evidence="7">2.7.1.81</ecNumber>
    </recommendedName>
</protein>
<keyword evidence="3" id="KW-0808">Transferase</keyword>
<name>A0ABT3K8J0_9PROT</name>